<keyword evidence="5 8" id="KW-0949">S-adenosyl-L-methionine</keyword>
<evidence type="ECO:0000256" key="7">
    <source>
        <dbReference type="PIRSR" id="PIRSR000398-1"/>
    </source>
</evidence>
<evidence type="ECO:0000256" key="6">
    <source>
        <dbReference type="ARBA" id="ARBA00047942"/>
    </source>
</evidence>
<gene>
    <name evidence="9" type="ORF">D1B17_01485</name>
</gene>
<dbReference type="Proteomes" id="UP000267208">
    <property type="component" value="Chromosome"/>
</dbReference>
<dbReference type="EMBL" id="CP031933">
    <property type="protein sequence ID" value="AYE37402.1"/>
    <property type="molecule type" value="Genomic_DNA"/>
</dbReference>
<protein>
    <recommendedName>
        <fullName evidence="2 8">Site-specific DNA-methyltransferase (adenine-specific)</fullName>
        <ecNumber evidence="2 8">2.1.1.72</ecNumber>
    </recommendedName>
</protein>
<sequence length="282" mass="32434">MDKKDRVKVDLKPIIKWVGGKRQLLPKINELMPESFNCYYEPFIGGGAVFFNLAPQKAVINDMNKSLIDMYEVIRDDPKELMDLLTIHQRNNSKEYYLKVRAYDRDATIDGMSKVERVARVMYMLRVDFNGLYRVNSKNQFNVPYGKYKNPKIVDVDLITNISDYFNKNDITFKNGDFEKAVESATSGDLVYFDPPYIPLSETASFTSYTSDGFTLDDQKRLRDLFFELKNRGVQVMLSNSDTKLTRELYTGANIYEVSANRAINSVGSKRGKVGELIITSY</sequence>
<dbReference type="InterPro" id="IPR029063">
    <property type="entry name" value="SAM-dependent_MTases_sf"/>
</dbReference>
<evidence type="ECO:0000313" key="10">
    <source>
        <dbReference type="Proteomes" id="UP000267208"/>
    </source>
</evidence>
<evidence type="ECO:0000313" key="9">
    <source>
        <dbReference type="EMBL" id="AYE37402.1"/>
    </source>
</evidence>
<dbReference type="InterPro" id="IPR012327">
    <property type="entry name" value="MeTrfase_D12"/>
</dbReference>
<dbReference type="Gene3D" id="1.10.1020.10">
    <property type="entry name" value="Adenine-specific Methyltransferase, Domain 2"/>
    <property type="match status" value="1"/>
</dbReference>
<dbReference type="Pfam" id="PF02086">
    <property type="entry name" value="MethyltransfD12"/>
    <property type="match status" value="1"/>
</dbReference>
<reference evidence="10" key="1">
    <citation type="submission" date="2018-08" db="EMBL/GenBank/DDBJ databases">
        <title>Genome of Lactobacillus sp. HBUAS52074.</title>
        <authorList>
            <person name="Guo Z."/>
            <person name="Zhang Z.D."/>
        </authorList>
    </citation>
    <scope>NUCLEOTIDE SEQUENCE [LARGE SCALE GENOMIC DNA]</scope>
    <source>
        <strain evidence="10">HBUAS52074</strain>
    </source>
</reference>
<evidence type="ECO:0000256" key="8">
    <source>
        <dbReference type="RuleBase" id="RU361257"/>
    </source>
</evidence>
<feature type="binding site" evidence="7">
    <location>
        <position position="21"/>
    </location>
    <ligand>
        <name>S-adenosyl-L-methionine</name>
        <dbReference type="ChEBI" id="CHEBI:59789"/>
    </ligand>
</feature>
<dbReference type="AlphaFoldDB" id="A0A386PQA8"/>
<dbReference type="KEGG" id="lzh:D1B17_01485"/>
<dbReference type="REBASE" id="274414">
    <property type="entry name" value="M1.Lsp52074ORF1485P"/>
</dbReference>
<dbReference type="PIRSF" id="PIRSF000398">
    <property type="entry name" value="M_m6A_EcoRV"/>
    <property type="match status" value="1"/>
</dbReference>
<dbReference type="GO" id="GO:0032259">
    <property type="term" value="P:methylation"/>
    <property type="evidence" value="ECO:0007669"/>
    <property type="project" value="UniProtKB-KW"/>
</dbReference>
<keyword evidence="3 8" id="KW-0489">Methyltransferase</keyword>
<feature type="binding site" evidence="7">
    <location>
        <position position="62"/>
    </location>
    <ligand>
        <name>S-adenosyl-L-methionine</name>
        <dbReference type="ChEBI" id="CHEBI:59789"/>
    </ligand>
</feature>
<feature type="binding site" evidence="7">
    <location>
        <position position="17"/>
    </location>
    <ligand>
        <name>S-adenosyl-L-methionine</name>
        <dbReference type="ChEBI" id="CHEBI:59789"/>
    </ligand>
</feature>
<comment type="similarity">
    <text evidence="1 8">Belongs to the N(4)/N(6)-methyltransferase family.</text>
</comment>
<dbReference type="SUPFAM" id="SSF53335">
    <property type="entry name" value="S-adenosyl-L-methionine-dependent methyltransferases"/>
    <property type="match status" value="1"/>
</dbReference>
<comment type="catalytic activity">
    <reaction evidence="6 8">
        <text>a 2'-deoxyadenosine in DNA + S-adenosyl-L-methionine = an N(6)-methyl-2'-deoxyadenosine in DNA + S-adenosyl-L-homocysteine + H(+)</text>
        <dbReference type="Rhea" id="RHEA:15197"/>
        <dbReference type="Rhea" id="RHEA-COMP:12418"/>
        <dbReference type="Rhea" id="RHEA-COMP:12419"/>
        <dbReference type="ChEBI" id="CHEBI:15378"/>
        <dbReference type="ChEBI" id="CHEBI:57856"/>
        <dbReference type="ChEBI" id="CHEBI:59789"/>
        <dbReference type="ChEBI" id="CHEBI:90615"/>
        <dbReference type="ChEBI" id="CHEBI:90616"/>
        <dbReference type="EC" id="2.1.1.72"/>
    </reaction>
</comment>
<evidence type="ECO:0000256" key="4">
    <source>
        <dbReference type="ARBA" id="ARBA00022679"/>
    </source>
</evidence>
<dbReference type="GO" id="GO:0009307">
    <property type="term" value="P:DNA restriction-modification system"/>
    <property type="evidence" value="ECO:0007669"/>
    <property type="project" value="InterPro"/>
</dbReference>
<dbReference type="GO" id="GO:1904047">
    <property type="term" value="F:S-adenosyl-L-methionine binding"/>
    <property type="evidence" value="ECO:0007669"/>
    <property type="project" value="TreeGrafter"/>
</dbReference>
<name>A0A386PQA8_9LACO</name>
<dbReference type="GO" id="GO:0006298">
    <property type="term" value="P:mismatch repair"/>
    <property type="evidence" value="ECO:0007669"/>
    <property type="project" value="TreeGrafter"/>
</dbReference>
<dbReference type="PANTHER" id="PTHR30481:SF3">
    <property type="entry name" value="DNA ADENINE METHYLASE"/>
    <property type="match status" value="1"/>
</dbReference>
<dbReference type="PANTHER" id="PTHR30481">
    <property type="entry name" value="DNA ADENINE METHYLASE"/>
    <property type="match status" value="1"/>
</dbReference>
<dbReference type="OrthoDB" id="9805629at2"/>
<dbReference type="GO" id="GO:0009007">
    <property type="term" value="F:site-specific DNA-methyltransferase (adenine-specific) activity"/>
    <property type="evidence" value="ECO:0007669"/>
    <property type="project" value="UniProtKB-UniRule"/>
</dbReference>
<dbReference type="GO" id="GO:0043565">
    <property type="term" value="F:sequence-specific DNA binding"/>
    <property type="evidence" value="ECO:0007669"/>
    <property type="project" value="TreeGrafter"/>
</dbReference>
<evidence type="ECO:0000256" key="3">
    <source>
        <dbReference type="ARBA" id="ARBA00022603"/>
    </source>
</evidence>
<dbReference type="InterPro" id="IPR023095">
    <property type="entry name" value="Ade_MeTrfase_dom_2"/>
</dbReference>
<keyword evidence="10" id="KW-1185">Reference proteome</keyword>
<proteinExistence type="inferred from homology"/>
<dbReference type="InterPro" id="IPR002052">
    <property type="entry name" value="DNA_methylase_N6_adenine_CS"/>
</dbReference>
<accession>A0A386PQA8</accession>
<dbReference type="InterPro" id="IPR012263">
    <property type="entry name" value="M_m6A_EcoRV"/>
</dbReference>
<dbReference type="NCBIfam" id="TIGR00571">
    <property type="entry name" value="dam"/>
    <property type="match status" value="1"/>
</dbReference>
<dbReference type="PRINTS" id="PR00505">
    <property type="entry name" value="D12N6MTFRASE"/>
</dbReference>
<dbReference type="PROSITE" id="PS00092">
    <property type="entry name" value="N6_MTASE"/>
    <property type="match status" value="1"/>
</dbReference>
<feature type="binding site" evidence="7">
    <location>
        <position position="194"/>
    </location>
    <ligand>
        <name>S-adenosyl-L-methionine</name>
        <dbReference type="ChEBI" id="CHEBI:59789"/>
    </ligand>
</feature>
<evidence type="ECO:0000256" key="2">
    <source>
        <dbReference type="ARBA" id="ARBA00011900"/>
    </source>
</evidence>
<evidence type="ECO:0000256" key="1">
    <source>
        <dbReference type="ARBA" id="ARBA00006594"/>
    </source>
</evidence>
<dbReference type="RefSeq" id="WP_120141676.1">
    <property type="nucleotide sequence ID" value="NZ_CP031933.2"/>
</dbReference>
<keyword evidence="4 8" id="KW-0808">Transferase</keyword>
<dbReference type="EC" id="2.1.1.72" evidence="2 8"/>
<evidence type="ECO:0000256" key="5">
    <source>
        <dbReference type="ARBA" id="ARBA00022691"/>
    </source>
</evidence>
<organism evidence="9 10">
    <name type="scientific">Companilactobacillus zhachilii</name>
    <dbReference type="NCBI Taxonomy" id="2304606"/>
    <lineage>
        <taxon>Bacteria</taxon>
        <taxon>Bacillati</taxon>
        <taxon>Bacillota</taxon>
        <taxon>Bacilli</taxon>
        <taxon>Lactobacillales</taxon>
        <taxon>Lactobacillaceae</taxon>
        <taxon>Companilactobacillus</taxon>
    </lineage>
</organism>
<dbReference type="Gene3D" id="3.40.50.150">
    <property type="entry name" value="Vaccinia Virus protein VP39"/>
    <property type="match status" value="1"/>
</dbReference>